<keyword evidence="3 5" id="KW-0346">Stress response</keyword>
<dbReference type="Proteomes" id="UP000625316">
    <property type="component" value="Unassembled WGS sequence"/>
</dbReference>
<name>A0A928Z5H6_9CYAN</name>
<dbReference type="HAMAP" id="MF_00081">
    <property type="entry name" value="HrcA"/>
    <property type="match status" value="1"/>
</dbReference>
<dbReference type="Gene3D" id="1.10.10.10">
    <property type="entry name" value="Winged helix-like DNA-binding domain superfamily/Winged helix DNA-binding domain"/>
    <property type="match status" value="1"/>
</dbReference>
<keyword evidence="2 5" id="KW-0805">Transcription regulation</keyword>
<comment type="caution">
    <text evidence="7">The sequence shown here is derived from an EMBL/GenBank/DDBJ whole genome shotgun (WGS) entry which is preliminary data.</text>
</comment>
<sequence length="354" mass="39362">MPIQIALNHRQQQVLRATVRHYIATAEPVGSNVLVREYNMSVSSATIRNAMGMLEREGLLYQPHVSAGRVPSDSGYRLYVDHLMQPTLDTQAARTLNERLRVNWSLEAVLHGAAQILSTLSGYITLVTLPIKGQTEVRHIQLMQVDAQQIMLIVVTDSYETQSVLVSLSQPDDENDAELRERELQVLSNFLNEALQGKSLSDIGNLDWSVLGQQFDRYSHSMTTMLQQLAQRATQTNAPTQLMISGVSEVLRQPEFTELTQLQNLLSLLESQQDQLLPLFGEQISDERDRQVNVLIGAENPLEPMQSCSLISSTYSRGHQAVGSIGVLGPTRMAYESTIALVEATADYLSEAIS</sequence>
<evidence type="ECO:0000256" key="2">
    <source>
        <dbReference type="ARBA" id="ARBA00023015"/>
    </source>
</evidence>
<dbReference type="EMBL" id="JADEXQ010000083">
    <property type="protein sequence ID" value="MBE9031997.1"/>
    <property type="molecule type" value="Genomic_DNA"/>
</dbReference>
<dbReference type="InterPro" id="IPR021153">
    <property type="entry name" value="HrcA_C"/>
</dbReference>
<dbReference type="GO" id="GO:0003677">
    <property type="term" value="F:DNA binding"/>
    <property type="evidence" value="ECO:0007669"/>
    <property type="project" value="InterPro"/>
</dbReference>
<evidence type="ECO:0000256" key="1">
    <source>
        <dbReference type="ARBA" id="ARBA00022491"/>
    </source>
</evidence>
<accession>A0A928Z5H6</accession>
<keyword evidence="8" id="KW-1185">Reference proteome</keyword>
<evidence type="ECO:0000313" key="8">
    <source>
        <dbReference type="Proteomes" id="UP000625316"/>
    </source>
</evidence>
<evidence type="ECO:0000313" key="7">
    <source>
        <dbReference type="EMBL" id="MBE9031997.1"/>
    </source>
</evidence>
<dbReference type="SUPFAM" id="SSF46785">
    <property type="entry name" value="Winged helix' DNA-binding domain"/>
    <property type="match status" value="1"/>
</dbReference>
<evidence type="ECO:0000259" key="6">
    <source>
        <dbReference type="Pfam" id="PF01628"/>
    </source>
</evidence>
<feature type="domain" description="Heat-inducible transcription repressor HrcA C-terminal" evidence="6">
    <location>
        <begin position="107"/>
        <end position="339"/>
    </location>
</feature>
<dbReference type="Pfam" id="PF01628">
    <property type="entry name" value="HrcA"/>
    <property type="match status" value="1"/>
</dbReference>
<dbReference type="InterPro" id="IPR023120">
    <property type="entry name" value="WHTH_transcript_rep_HrcA_IDD"/>
</dbReference>
<reference evidence="7" key="1">
    <citation type="submission" date="2020-10" db="EMBL/GenBank/DDBJ databases">
        <authorList>
            <person name="Castelo-Branco R."/>
            <person name="Eusebio N."/>
            <person name="Adriana R."/>
            <person name="Vieira A."/>
            <person name="Brugerolle De Fraissinette N."/>
            <person name="Rezende De Castro R."/>
            <person name="Schneider M.P."/>
            <person name="Vasconcelos V."/>
            <person name="Leao P.N."/>
        </authorList>
    </citation>
    <scope>NUCLEOTIDE SEQUENCE</scope>
    <source>
        <strain evidence="7">LEGE 11480</strain>
    </source>
</reference>
<keyword evidence="1 5" id="KW-0678">Repressor</keyword>
<evidence type="ECO:0000256" key="5">
    <source>
        <dbReference type="HAMAP-Rule" id="MF_00081"/>
    </source>
</evidence>
<dbReference type="Gene3D" id="3.30.450.40">
    <property type="match status" value="1"/>
</dbReference>
<dbReference type="Gene3D" id="3.30.390.60">
    <property type="entry name" value="Heat-inducible transcription repressor hrca homolog, domain 3"/>
    <property type="match status" value="1"/>
</dbReference>
<dbReference type="GO" id="GO:0045892">
    <property type="term" value="P:negative regulation of DNA-templated transcription"/>
    <property type="evidence" value="ECO:0007669"/>
    <property type="project" value="UniProtKB-UniRule"/>
</dbReference>
<evidence type="ECO:0000256" key="3">
    <source>
        <dbReference type="ARBA" id="ARBA00023016"/>
    </source>
</evidence>
<dbReference type="SUPFAM" id="SSF55781">
    <property type="entry name" value="GAF domain-like"/>
    <property type="match status" value="1"/>
</dbReference>
<comment type="similarity">
    <text evidence="5">Belongs to the HrcA family.</text>
</comment>
<dbReference type="NCBIfam" id="TIGR00331">
    <property type="entry name" value="hrcA"/>
    <property type="match status" value="1"/>
</dbReference>
<proteinExistence type="inferred from homology"/>
<dbReference type="PANTHER" id="PTHR34824">
    <property type="entry name" value="HEAT-INDUCIBLE TRANSCRIPTION REPRESSOR HRCA"/>
    <property type="match status" value="1"/>
</dbReference>
<dbReference type="PANTHER" id="PTHR34824:SF1">
    <property type="entry name" value="HEAT-INDUCIBLE TRANSCRIPTION REPRESSOR HRCA"/>
    <property type="match status" value="1"/>
</dbReference>
<dbReference type="AlphaFoldDB" id="A0A928Z5H6"/>
<comment type="function">
    <text evidence="5">Negative regulator of class I heat shock genes (grpE-dnaK-dnaJ and groELS operons). Prevents heat-shock induction of these operons.</text>
</comment>
<dbReference type="InterPro" id="IPR036388">
    <property type="entry name" value="WH-like_DNA-bd_sf"/>
</dbReference>
<dbReference type="InterPro" id="IPR002571">
    <property type="entry name" value="HrcA"/>
</dbReference>
<dbReference type="InterPro" id="IPR036390">
    <property type="entry name" value="WH_DNA-bd_sf"/>
</dbReference>
<gene>
    <name evidence="5 7" type="primary">hrcA</name>
    <name evidence="7" type="ORF">IQ266_19860</name>
</gene>
<keyword evidence="4 5" id="KW-0804">Transcription</keyword>
<organism evidence="7 8">
    <name type="scientific">Romeriopsis navalis LEGE 11480</name>
    <dbReference type="NCBI Taxonomy" id="2777977"/>
    <lineage>
        <taxon>Bacteria</taxon>
        <taxon>Bacillati</taxon>
        <taxon>Cyanobacteriota</taxon>
        <taxon>Cyanophyceae</taxon>
        <taxon>Leptolyngbyales</taxon>
        <taxon>Leptolyngbyaceae</taxon>
        <taxon>Romeriopsis</taxon>
        <taxon>Romeriopsis navalis</taxon>
    </lineage>
</organism>
<dbReference type="InterPro" id="IPR029016">
    <property type="entry name" value="GAF-like_dom_sf"/>
</dbReference>
<evidence type="ECO:0000256" key="4">
    <source>
        <dbReference type="ARBA" id="ARBA00023163"/>
    </source>
</evidence>
<protein>
    <recommendedName>
        <fullName evidence="5">Heat-inducible transcription repressor HrcA</fullName>
    </recommendedName>
</protein>
<dbReference type="PIRSF" id="PIRSF005485">
    <property type="entry name" value="HrcA"/>
    <property type="match status" value="1"/>
</dbReference>